<dbReference type="SUPFAM" id="SSF53098">
    <property type="entry name" value="Ribonuclease H-like"/>
    <property type="match status" value="2"/>
</dbReference>
<feature type="domain" description="Reverse transcriptase/retrotransposon-derived protein RNase H-like" evidence="5">
    <location>
        <begin position="877"/>
        <end position="966"/>
    </location>
</feature>
<evidence type="ECO:0000313" key="6">
    <source>
        <dbReference type="EMBL" id="GEW55761.1"/>
    </source>
</evidence>
<accession>A0A699GXP0</accession>
<name>A0A699GXP0_TANCI</name>
<dbReference type="GO" id="GO:0003676">
    <property type="term" value="F:nucleic acid binding"/>
    <property type="evidence" value="ECO:0007669"/>
    <property type="project" value="InterPro"/>
</dbReference>
<dbReference type="InterPro" id="IPR005162">
    <property type="entry name" value="Retrotrans_gag_dom"/>
</dbReference>
<dbReference type="GO" id="GO:0004523">
    <property type="term" value="F:RNA-DNA hybrid ribonuclease activity"/>
    <property type="evidence" value="ECO:0007669"/>
    <property type="project" value="InterPro"/>
</dbReference>
<dbReference type="Pfam" id="PF00078">
    <property type="entry name" value="RVT_1"/>
    <property type="match status" value="1"/>
</dbReference>
<feature type="region of interest" description="Disordered" evidence="1">
    <location>
        <begin position="1110"/>
        <end position="1129"/>
    </location>
</feature>
<feature type="compositionally biased region" description="Polar residues" evidence="1">
    <location>
        <begin position="117"/>
        <end position="126"/>
    </location>
</feature>
<feature type="domain" description="Retrotransposon gag" evidence="3">
    <location>
        <begin position="251"/>
        <end position="341"/>
    </location>
</feature>
<dbReference type="Pfam" id="PF13456">
    <property type="entry name" value="RVT_3"/>
    <property type="match status" value="1"/>
</dbReference>
<evidence type="ECO:0000259" key="3">
    <source>
        <dbReference type="Pfam" id="PF03732"/>
    </source>
</evidence>
<dbReference type="PANTHER" id="PTHR48475:SF2">
    <property type="entry name" value="RIBONUCLEASE H"/>
    <property type="match status" value="1"/>
</dbReference>
<reference evidence="6" key="1">
    <citation type="journal article" date="2019" name="Sci. Rep.">
        <title>Draft genome of Tanacetum cinerariifolium, the natural source of mosquito coil.</title>
        <authorList>
            <person name="Yamashiro T."/>
            <person name="Shiraishi A."/>
            <person name="Satake H."/>
            <person name="Nakayama K."/>
        </authorList>
    </citation>
    <scope>NUCLEOTIDE SEQUENCE</scope>
</reference>
<dbReference type="InterPro" id="IPR036397">
    <property type="entry name" value="RNaseH_sf"/>
</dbReference>
<dbReference type="EMBL" id="BKCJ010063481">
    <property type="protein sequence ID" value="GEW55761.1"/>
    <property type="molecule type" value="Genomic_DNA"/>
</dbReference>
<evidence type="ECO:0000259" key="4">
    <source>
        <dbReference type="Pfam" id="PF13456"/>
    </source>
</evidence>
<dbReference type="Gene3D" id="3.30.420.10">
    <property type="entry name" value="Ribonuclease H-like superfamily/Ribonuclease H"/>
    <property type="match status" value="3"/>
</dbReference>
<evidence type="ECO:0000259" key="2">
    <source>
        <dbReference type="Pfam" id="PF00078"/>
    </source>
</evidence>
<dbReference type="Gene3D" id="3.10.10.10">
    <property type="entry name" value="HIV Type 1 Reverse Transcriptase, subunit A, domain 1"/>
    <property type="match status" value="1"/>
</dbReference>
<feature type="compositionally biased region" description="Basic and acidic residues" evidence="1">
    <location>
        <begin position="100"/>
        <end position="116"/>
    </location>
</feature>
<feature type="compositionally biased region" description="Basic and acidic residues" evidence="1">
    <location>
        <begin position="129"/>
        <end position="138"/>
    </location>
</feature>
<dbReference type="InterPro" id="IPR041577">
    <property type="entry name" value="RT_RNaseH_2"/>
</dbReference>
<dbReference type="Pfam" id="PF03732">
    <property type="entry name" value="Retrotrans_gag"/>
    <property type="match status" value="1"/>
</dbReference>
<proteinExistence type="predicted"/>
<dbReference type="InterPro" id="IPR043128">
    <property type="entry name" value="Rev_trsase/Diguanyl_cyclase"/>
</dbReference>
<feature type="domain" description="Reverse transcriptase" evidence="2">
    <location>
        <begin position="747"/>
        <end position="802"/>
    </location>
</feature>
<dbReference type="InterPro" id="IPR000477">
    <property type="entry name" value="RT_dom"/>
</dbReference>
<evidence type="ECO:0000259" key="5">
    <source>
        <dbReference type="Pfam" id="PF17919"/>
    </source>
</evidence>
<gene>
    <name evidence="6" type="ORF">Tci_227737</name>
</gene>
<feature type="domain" description="RNase H type-1" evidence="4">
    <location>
        <begin position="988"/>
        <end position="1059"/>
    </location>
</feature>
<feature type="compositionally biased region" description="Basic and acidic residues" evidence="1">
    <location>
        <begin position="388"/>
        <end position="410"/>
    </location>
</feature>
<dbReference type="PANTHER" id="PTHR48475">
    <property type="entry name" value="RIBONUCLEASE H"/>
    <property type="match status" value="1"/>
</dbReference>
<dbReference type="Pfam" id="PF17919">
    <property type="entry name" value="RT_RNaseH_2"/>
    <property type="match status" value="1"/>
</dbReference>
<comment type="caution">
    <text evidence="6">The sequence shown here is derived from an EMBL/GenBank/DDBJ whole genome shotgun (WGS) entry which is preliminary data.</text>
</comment>
<feature type="region of interest" description="Disordered" evidence="1">
    <location>
        <begin position="379"/>
        <end position="419"/>
    </location>
</feature>
<dbReference type="SUPFAM" id="SSF56672">
    <property type="entry name" value="DNA/RNA polymerases"/>
    <property type="match status" value="1"/>
</dbReference>
<protein>
    <submittedName>
        <fullName evidence="6">Uncharacterized protein</fullName>
    </submittedName>
</protein>
<evidence type="ECO:0000256" key="1">
    <source>
        <dbReference type="SAM" id="MobiDB-lite"/>
    </source>
</evidence>
<organism evidence="6">
    <name type="scientific">Tanacetum cinerariifolium</name>
    <name type="common">Dalmatian daisy</name>
    <name type="synonym">Chrysanthemum cinerariifolium</name>
    <dbReference type="NCBI Taxonomy" id="118510"/>
    <lineage>
        <taxon>Eukaryota</taxon>
        <taxon>Viridiplantae</taxon>
        <taxon>Streptophyta</taxon>
        <taxon>Embryophyta</taxon>
        <taxon>Tracheophyta</taxon>
        <taxon>Spermatophyta</taxon>
        <taxon>Magnoliopsida</taxon>
        <taxon>eudicotyledons</taxon>
        <taxon>Gunneridae</taxon>
        <taxon>Pentapetalae</taxon>
        <taxon>asterids</taxon>
        <taxon>campanulids</taxon>
        <taxon>Asterales</taxon>
        <taxon>Asteraceae</taxon>
        <taxon>Asteroideae</taxon>
        <taxon>Anthemideae</taxon>
        <taxon>Anthemidinae</taxon>
        <taxon>Tanacetum</taxon>
    </lineage>
</organism>
<feature type="region of interest" description="Disordered" evidence="1">
    <location>
        <begin position="100"/>
        <end position="225"/>
    </location>
</feature>
<sequence length="1401" mass="159631">MANTTPLVTTVTKPAINPVEAGSTPRVNIQEFCEEYYEDILPIIMEKVRHDRRKDVHTRLDFEEGHRERIKEDSYYSNTRATEPGRVKVQDRLRYGDRHVLDRLGHRRQSAFDRLSETYSPSTTKSRPQKTDSRDPPRGRSHAHALSASRDDRHKDRKGFRNTKESYGDSFPHSYRDGSHHHQMKRKRDKFPPSSMSRSDSSDGKHRSSRKTRMPNNIKTYDETGDPEDHVKVFQAAAQVERWAMPTWCHMFNSTLIGTARVWFDELPPESIDGYKDLREAFLAYFMQQNKYVKDPMEIHNIKQRDGETIEDFMERFKTETRRIKGAPECMRISGFMHGVNNPELTKRLNKHVPKTMEEMMITTTAFIRWEAAAASKKKGHVSWKPQDQSKRHSSDKRFDFRGHSREGRGSNRFTPLTRTPKEILATEASKFQPPPPMVTPVEKRSNNKFCDFHNDKGHSTDECMQLKKQIEELKSRSRNWRPVMERRDHFFIEAEMGGHMIHRMYIDGGSSMEILYEHCFNRLRPEIKSQIVPVTTSLTGFSGETIWPPGQLRLLVTIGDTTHSAKAWMNFMVVKSLSPYNGIIERSGLKAIQEVPSTVYGMLKFPVEGGITTIRSTILIPTECTSVTTSSVLPREERTRPANFTVALHPDFPDQEIVIGGSLFDKGRTELCSLLMKNLDIFAWQPSDMTGAPERARAIQAEVQKLIEAGAMREVYYHDWLSNPVMVKKHDGSWRIEIALWIPLQVLLDAYKGYHQIQLAEADEEKTAFHTGQRVYCYTKMPFCLKNAGATYQRLMDKAFEEGVFLGYIITPEGIKPCPDKTTAVLQLPSPRTIKEVQSLNGKLASLNRFLSKSAKKSLSLFQTLKKYIKKSDFHWTTEAEQAFQQLKQHLSELPLLVAPKPQEELIMYLSATYGAISAILMTERGMTQTPIYFISHALQGPELNYSPMDKLVLSLVFAAKRLRSGSNSRRTVDAFHRRLVVCGWVSAGLILTNPEGVEFTYALRFQFTASNNEAEYEALVAGLRIAAQMGVKNVQVNVDYKLVANQVLGIQVPRSKNKKADALSKIASTSFAHLSKQVLVEVLKGEGSGSGDRGRWSNLDDTVSGLLKRRYSPRRQEGGKEAPPQGPSIRINRGVLYKRSFLTPWLRCVGLLQADYVMREINEGSCSMHAGPRSIVAKSIRLGYYWPTMHKDARPFPKGPGKVKFLIFAMDYFMKWIEAKAVATITGGQVKKFVWDNIVCRFGIPGEIISDNGKQFSDNPFKDCLGEGIKSRLGEGNKNWVEELPHVLWAHRTMIKSSHGDTPFSLTYGIEEVIPTEIGMPTYHTAAVDVVNNDEELRLNLELLEERRERTAVYEARVKSKMMKYYNARVRGVAFKPGDFVYRSNDASHAVVGGKLGPK</sequence>
<dbReference type="InterPro" id="IPR012337">
    <property type="entry name" value="RNaseH-like_sf"/>
</dbReference>
<dbReference type="InterPro" id="IPR002156">
    <property type="entry name" value="RNaseH_domain"/>
</dbReference>
<dbReference type="InterPro" id="IPR043502">
    <property type="entry name" value="DNA/RNA_pol_sf"/>
</dbReference>
<dbReference type="Gene3D" id="3.30.70.270">
    <property type="match status" value="1"/>
</dbReference>